<accession>A0A316FCB7</accession>
<dbReference type="Proteomes" id="UP000245697">
    <property type="component" value="Unassembled WGS sequence"/>
</dbReference>
<organism evidence="1 2">
    <name type="scientific">Actinoplanes xinjiangensis</name>
    <dbReference type="NCBI Taxonomy" id="512350"/>
    <lineage>
        <taxon>Bacteria</taxon>
        <taxon>Bacillati</taxon>
        <taxon>Actinomycetota</taxon>
        <taxon>Actinomycetes</taxon>
        <taxon>Micromonosporales</taxon>
        <taxon>Micromonosporaceae</taxon>
        <taxon>Actinoplanes</taxon>
    </lineage>
</organism>
<keyword evidence="2" id="KW-1185">Reference proteome</keyword>
<dbReference type="AlphaFoldDB" id="A0A316FCB7"/>
<evidence type="ECO:0008006" key="3">
    <source>
        <dbReference type="Google" id="ProtNLM"/>
    </source>
</evidence>
<evidence type="ECO:0000313" key="2">
    <source>
        <dbReference type="Proteomes" id="UP000245697"/>
    </source>
</evidence>
<evidence type="ECO:0000313" key="1">
    <source>
        <dbReference type="EMBL" id="PWK45126.1"/>
    </source>
</evidence>
<sequence>MADNNWYSTRCVFEFHGLAETPTYEERVTLWHAPDFETAIALSEGDAEDYAADLCTFTGLIQAFQLYDVPGHGAEVFSLMRTSALPAREYLDTFFDTGDERMGQSDAPASR</sequence>
<dbReference type="RefSeq" id="WP_203896378.1">
    <property type="nucleotide sequence ID" value="NZ_BONA01000061.1"/>
</dbReference>
<name>A0A316FCB7_9ACTN</name>
<protein>
    <recommendedName>
        <fullName evidence="3">DUF4288 domain-containing protein</fullName>
    </recommendedName>
</protein>
<dbReference type="EMBL" id="QGGR01000011">
    <property type="protein sequence ID" value="PWK45126.1"/>
    <property type="molecule type" value="Genomic_DNA"/>
</dbReference>
<reference evidence="1 2" key="1">
    <citation type="submission" date="2018-05" db="EMBL/GenBank/DDBJ databases">
        <title>Genomic Encyclopedia of Archaeal and Bacterial Type Strains, Phase II (KMG-II): from individual species to whole genera.</title>
        <authorList>
            <person name="Goeker M."/>
        </authorList>
    </citation>
    <scope>NUCLEOTIDE SEQUENCE [LARGE SCALE GENOMIC DNA]</scope>
    <source>
        <strain evidence="1 2">DSM 45184</strain>
    </source>
</reference>
<gene>
    <name evidence="1" type="ORF">BC793_111100</name>
</gene>
<proteinExistence type="predicted"/>
<comment type="caution">
    <text evidence="1">The sequence shown here is derived from an EMBL/GenBank/DDBJ whole genome shotgun (WGS) entry which is preliminary data.</text>
</comment>